<protein>
    <recommendedName>
        <fullName evidence="2">Myb/SANT-like domain-containing protein</fullName>
    </recommendedName>
</protein>
<feature type="region of interest" description="Disordered" evidence="1">
    <location>
        <begin position="170"/>
        <end position="263"/>
    </location>
</feature>
<organism evidence="3 4">
    <name type="scientific">Mycena maculata</name>
    <dbReference type="NCBI Taxonomy" id="230809"/>
    <lineage>
        <taxon>Eukaryota</taxon>
        <taxon>Fungi</taxon>
        <taxon>Dikarya</taxon>
        <taxon>Basidiomycota</taxon>
        <taxon>Agaricomycotina</taxon>
        <taxon>Agaricomycetes</taxon>
        <taxon>Agaricomycetidae</taxon>
        <taxon>Agaricales</taxon>
        <taxon>Marasmiineae</taxon>
        <taxon>Mycenaceae</taxon>
        <taxon>Mycena</taxon>
    </lineage>
</organism>
<dbReference type="EMBL" id="JARJLG010000133">
    <property type="protein sequence ID" value="KAJ7739232.1"/>
    <property type="molecule type" value="Genomic_DNA"/>
</dbReference>
<dbReference type="Proteomes" id="UP001215280">
    <property type="component" value="Unassembled WGS sequence"/>
</dbReference>
<feature type="domain" description="Myb/SANT-like" evidence="2">
    <location>
        <begin position="32"/>
        <end position="129"/>
    </location>
</feature>
<keyword evidence="4" id="KW-1185">Reference proteome</keyword>
<dbReference type="InterPro" id="IPR024752">
    <property type="entry name" value="Myb/SANT-like_dom"/>
</dbReference>
<dbReference type="Pfam" id="PF12776">
    <property type="entry name" value="Myb_DNA-bind_3"/>
    <property type="match status" value="1"/>
</dbReference>
<dbReference type="AlphaFoldDB" id="A0AAD7MZN1"/>
<evidence type="ECO:0000259" key="2">
    <source>
        <dbReference type="Pfam" id="PF12776"/>
    </source>
</evidence>
<feature type="compositionally biased region" description="Basic residues" evidence="1">
    <location>
        <begin position="249"/>
        <end position="261"/>
    </location>
</feature>
<reference evidence="3" key="1">
    <citation type="submission" date="2023-03" db="EMBL/GenBank/DDBJ databases">
        <title>Massive genome expansion in bonnet fungi (Mycena s.s.) driven by repeated elements and novel gene families across ecological guilds.</title>
        <authorList>
            <consortium name="Lawrence Berkeley National Laboratory"/>
            <person name="Harder C.B."/>
            <person name="Miyauchi S."/>
            <person name="Viragh M."/>
            <person name="Kuo A."/>
            <person name="Thoen E."/>
            <person name="Andreopoulos B."/>
            <person name="Lu D."/>
            <person name="Skrede I."/>
            <person name="Drula E."/>
            <person name="Henrissat B."/>
            <person name="Morin E."/>
            <person name="Kohler A."/>
            <person name="Barry K."/>
            <person name="LaButti K."/>
            <person name="Morin E."/>
            <person name="Salamov A."/>
            <person name="Lipzen A."/>
            <person name="Mereny Z."/>
            <person name="Hegedus B."/>
            <person name="Baldrian P."/>
            <person name="Stursova M."/>
            <person name="Weitz H."/>
            <person name="Taylor A."/>
            <person name="Grigoriev I.V."/>
            <person name="Nagy L.G."/>
            <person name="Martin F."/>
            <person name="Kauserud H."/>
        </authorList>
    </citation>
    <scope>NUCLEOTIDE SEQUENCE</scope>
    <source>
        <strain evidence="3">CBHHK188m</strain>
    </source>
</reference>
<feature type="region of interest" description="Disordered" evidence="1">
    <location>
        <begin position="1"/>
        <end position="27"/>
    </location>
</feature>
<sequence length="349" mass="37728">MPRPKNTTLTNDTDKENEVPGKVGSSKAKRCRWSPACKATLFGQLAAEKAAGNQTDNAGWHTAAFTACARVLQGSEGKSGGAPKTPDACATCWGTAQHQMVKMLRDKSGWGWDNEEKHVVVEDSVWNTYLQVNPKIRQWRHKGFPLFDEMADLVDGAVATGAGAFQPGQQVANAASPDWPSQLEDDDDDFFPLDPALMGAAGRFDAPPIQPTSPTGDDNSDMDDEPVAPTPLSRKRVRSMSDSPPEPTKRRRSDGHGRKPSNGHALMAVSESLQGIAAAFKADSSGPASPKRKTDAIKIIAAMLDFTMEQKSRIGQLIRADTGVADTFMAFYEVNPELGIDYLRTELQG</sequence>
<dbReference type="PANTHER" id="PTHR46929">
    <property type="entry name" value="EXPRESSED PROTEIN"/>
    <property type="match status" value="1"/>
</dbReference>
<gene>
    <name evidence="3" type="ORF">DFH07DRAFT_965777</name>
</gene>
<proteinExistence type="predicted"/>
<evidence type="ECO:0000313" key="4">
    <source>
        <dbReference type="Proteomes" id="UP001215280"/>
    </source>
</evidence>
<comment type="caution">
    <text evidence="3">The sequence shown here is derived from an EMBL/GenBank/DDBJ whole genome shotgun (WGS) entry which is preliminary data.</text>
</comment>
<accession>A0AAD7MZN1</accession>
<name>A0AAD7MZN1_9AGAR</name>
<evidence type="ECO:0000313" key="3">
    <source>
        <dbReference type="EMBL" id="KAJ7739232.1"/>
    </source>
</evidence>
<evidence type="ECO:0000256" key="1">
    <source>
        <dbReference type="SAM" id="MobiDB-lite"/>
    </source>
</evidence>
<feature type="compositionally biased region" description="Polar residues" evidence="1">
    <location>
        <begin position="1"/>
        <end position="11"/>
    </location>
</feature>
<dbReference type="PANTHER" id="PTHR46929:SF3">
    <property type="entry name" value="MYB_SANT-LIKE DOMAIN-CONTAINING PROTEIN"/>
    <property type="match status" value="1"/>
</dbReference>